<dbReference type="SUPFAM" id="SSF52794">
    <property type="entry name" value="PTS system IIB component-like"/>
    <property type="match status" value="1"/>
</dbReference>
<dbReference type="EMBL" id="FQUR01000006">
    <property type="protein sequence ID" value="SHE29957.1"/>
    <property type="molecule type" value="Genomic_DNA"/>
</dbReference>
<accession>A0A1M4SD54</accession>
<evidence type="ECO:0000313" key="3">
    <source>
        <dbReference type="EMBL" id="SHE29957.1"/>
    </source>
</evidence>
<dbReference type="AlphaFoldDB" id="A0A1M4SD54"/>
<sequence length="108" mass="11653">MMTGKNYKNVRVLVVCADGVATSTIALVSLREALEEKGIHAEFVQGRVVDVDNMVKNGDFDFVISTAGTDLDVNIPVISGVPFLTGIGKDQVFTQIQDIINNKERGGK</sequence>
<dbReference type="PROSITE" id="PS51099">
    <property type="entry name" value="PTS_EIIB_TYPE_2"/>
    <property type="match status" value="1"/>
</dbReference>
<feature type="domain" description="PTS EIIB type-2" evidence="2">
    <location>
        <begin position="10"/>
        <end position="104"/>
    </location>
</feature>
<dbReference type="RefSeq" id="WP_003868991.1">
    <property type="nucleotide sequence ID" value="NZ_FQUR01000006.1"/>
</dbReference>
<dbReference type="Proteomes" id="UP000184127">
    <property type="component" value="Unassembled WGS sequence"/>
</dbReference>
<dbReference type="InterPro" id="IPR036095">
    <property type="entry name" value="PTS_EIIB-like_sf"/>
</dbReference>
<dbReference type="InterPro" id="IPR013011">
    <property type="entry name" value="PTS_EIIB_2"/>
</dbReference>
<evidence type="ECO:0000313" key="4">
    <source>
        <dbReference type="Proteomes" id="UP000184127"/>
    </source>
</evidence>
<proteinExistence type="predicted"/>
<dbReference type="Gene3D" id="3.40.50.2300">
    <property type="match status" value="1"/>
</dbReference>
<dbReference type="InterPro" id="IPR003501">
    <property type="entry name" value="PTS_EIIB_2/3"/>
</dbReference>
<dbReference type="GO" id="GO:0008982">
    <property type="term" value="F:protein-N(PI)-phosphohistidine-sugar phosphotransferase activity"/>
    <property type="evidence" value="ECO:0007669"/>
    <property type="project" value="InterPro"/>
</dbReference>
<keyword evidence="4" id="KW-1185">Reference proteome</keyword>
<keyword evidence="1" id="KW-0808">Transferase</keyword>
<reference evidence="4" key="1">
    <citation type="submission" date="2016-11" db="EMBL/GenBank/DDBJ databases">
        <authorList>
            <person name="Varghese N."/>
            <person name="Submissions S."/>
        </authorList>
    </citation>
    <scope>NUCLEOTIDE SEQUENCE [LARGE SCALE GENOMIC DNA]</scope>
    <source>
        <strain evidence="4">DSM 18761</strain>
    </source>
</reference>
<dbReference type="GO" id="GO:0009401">
    <property type="term" value="P:phosphoenolpyruvate-dependent sugar phosphotransferase system"/>
    <property type="evidence" value="ECO:0007669"/>
    <property type="project" value="InterPro"/>
</dbReference>
<organism evidence="3 4">
    <name type="scientific">Thermoanaerobacter uzonensis DSM 18761</name>
    <dbReference type="NCBI Taxonomy" id="1123369"/>
    <lineage>
        <taxon>Bacteria</taxon>
        <taxon>Bacillati</taxon>
        <taxon>Bacillota</taxon>
        <taxon>Clostridia</taxon>
        <taxon>Thermoanaerobacterales</taxon>
        <taxon>Thermoanaerobacteraceae</taxon>
        <taxon>Thermoanaerobacter</taxon>
    </lineage>
</organism>
<dbReference type="CDD" id="cd05566">
    <property type="entry name" value="PTS_IIB_galactitol"/>
    <property type="match status" value="1"/>
</dbReference>
<name>A0A1M4SD54_9THEO</name>
<dbReference type="Pfam" id="PF02302">
    <property type="entry name" value="PTS_IIB"/>
    <property type="match status" value="1"/>
</dbReference>
<evidence type="ECO:0000259" key="2">
    <source>
        <dbReference type="PROSITE" id="PS51099"/>
    </source>
</evidence>
<gene>
    <name evidence="3" type="ORF">SAMN02745195_00098</name>
</gene>
<evidence type="ECO:0000256" key="1">
    <source>
        <dbReference type="ARBA" id="ARBA00022679"/>
    </source>
</evidence>
<protein>
    <submittedName>
        <fullName evidence="3">PTS system, galactitol-specific IIB component</fullName>
    </submittedName>
</protein>